<dbReference type="PANTHER" id="PTHR10584:SF166">
    <property type="entry name" value="RIBOKINASE"/>
    <property type="match status" value="1"/>
</dbReference>
<evidence type="ECO:0000256" key="1">
    <source>
        <dbReference type="ARBA" id="ARBA00022679"/>
    </source>
</evidence>
<dbReference type="EMBL" id="JAUJEB010000001">
    <property type="protein sequence ID" value="MDN5211774.1"/>
    <property type="molecule type" value="Genomic_DNA"/>
</dbReference>
<evidence type="ECO:0000313" key="5">
    <source>
        <dbReference type="Proteomes" id="UP001172083"/>
    </source>
</evidence>
<dbReference type="RefSeq" id="WP_346757102.1">
    <property type="nucleotide sequence ID" value="NZ_JAUJEB010000001.1"/>
</dbReference>
<dbReference type="PROSITE" id="PS00584">
    <property type="entry name" value="PFKB_KINASES_2"/>
    <property type="match status" value="1"/>
</dbReference>
<protein>
    <submittedName>
        <fullName evidence="4">Carbohydrate kinase family protein</fullName>
    </submittedName>
</protein>
<dbReference type="CDD" id="cd01166">
    <property type="entry name" value="KdgK"/>
    <property type="match status" value="1"/>
</dbReference>
<name>A0ABT8L1Z8_9BACT</name>
<keyword evidence="1" id="KW-0808">Transferase</keyword>
<keyword evidence="2 4" id="KW-0418">Kinase</keyword>
<evidence type="ECO:0000259" key="3">
    <source>
        <dbReference type="Pfam" id="PF00294"/>
    </source>
</evidence>
<dbReference type="SUPFAM" id="SSF53613">
    <property type="entry name" value="Ribokinase-like"/>
    <property type="match status" value="1"/>
</dbReference>
<dbReference type="PANTHER" id="PTHR10584">
    <property type="entry name" value="SUGAR KINASE"/>
    <property type="match status" value="1"/>
</dbReference>
<dbReference type="Pfam" id="PF00294">
    <property type="entry name" value="PfkB"/>
    <property type="match status" value="1"/>
</dbReference>
<dbReference type="InterPro" id="IPR029056">
    <property type="entry name" value="Ribokinase-like"/>
</dbReference>
<evidence type="ECO:0000256" key="2">
    <source>
        <dbReference type="ARBA" id="ARBA00022777"/>
    </source>
</evidence>
<proteinExistence type="predicted"/>
<dbReference type="GO" id="GO:0016301">
    <property type="term" value="F:kinase activity"/>
    <property type="evidence" value="ECO:0007669"/>
    <property type="project" value="UniProtKB-KW"/>
</dbReference>
<feature type="domain" description="Carbohydrate kinase PfkB" evidence="3">
    <location>
        <begin position="6"/>
        <end position="296"/>
    </location>
</feature>
<evidence type="ECO:0000313" key="4">
    <source>
        <dbReference type="EMBL" id="MDN5211774.1"/>
    </source>
</evidence>
<organism evidence="4 5">
    <name type="scientific">Agaribacillus aureus</name>
    <dbReference type="NCBI Taxonomy" id="3051825"/>
    <lineage>
        <taxon>Bacteria</taxon>
        <taxon>Pseudomonadati</taxon>
        <taxon>Bacteroidota</taxon>
        <taxon>Cytophagia</taxon>
        <taxon>Cytophagales</taxon>
        <taxon>Splendidivirgaceae</taxon>
        <taxon>Agaribacillus</taxon>
    </lineage>
</organism>
<dbReference type="Gene3D" id="3.40.1190.20">
    <property type="match status" value="1"/>
</dbReference>
<dbReference type="InterPro" id="IPR002173">
    <property type="entry name" value="Carboh/pur_kinase_PfkB_CS"/>
</dbReference>
<reference evidence="4" key="1">
    <citation type="submission" date="2023-06" db="EMBL/GenBank/DDBJ databases">
        <title>Genomic of Agaribacillus aureum.</title>
        <authorList>
            <person name="Wang G."/>
        </authorList>
    </citation>
    <scope>NUCLEOTIDE SEQUENCE</scope>
    <source>
        <strain evidence="4">BMA12</strain>
    </source>
</reference>
<comment type="caution">
    <text evidence="4">The sequence shown here is derived from an EMBL/GenBank/DDBJ whole genome shotgun (WGS) entry which is preliminary data.</text>
</comment>
<gene>
    <name evidence="4" type="ORF">QQ020_06920</name>
</gene>
<dbReference type="Proteomes" id="UP001172083">
    <property type="component" value="Unassembled WGS sequence"/>
</dbReference>
<sequence length="315" mass="35180">MAVLFDVIVIGELNVDLILDRIDSLPEVGKEKLAGEMTLTLGSSSAIFASNLSSLGMKVAFLGKVGNDIFGRLIRENLEKKNVDTRLIEVSDNLKTGATIVLNFEEDRAMVTHQGAMQHLNMEDITPDKLVVARHLHFSSYFLQPGFKRDLEKLFRMAKKLGLTTSLDVQWDPEEKWEFDAGKILPFVDVFLPNETELQHLTAQNNIDDAIRQLDGLSKYTVVKKGNKGSLLRYDKKEIEKGPFLNHHVVDTIGAGDSFNAGFIFKFIQGARPECCQTFGNLMGAISTTQAGGINAFKDYETTLRIAREKFGYTE</sequence>
<accession>A0ABT8L1Z8</accession>
<keyword evidence="5" id="KW-1185">Reference proteome</keyword>
<dbReference type="InterPro" id="IPR011611">
    <property type="entry name" value="PfkB_dom"/>
</dbReference>